<dbReference type="AlphaFoldDB" id="A0A9Q0G0E9"/>
<keyword evidence="3" id="KW-1185">Reference proteome</keyword>
<proteinExistence type="predicted"/>
<name>A0A9Q0G0E9_9ROSI</name>
<dbReference type="EMBL" id="JAKUCV010002824">
    <property type="protein sequence ID" value="KAJ4841293.1"/>
    <property type="molecule type" value="Genomic_DNA"/>
</dbReference>
<reference evidence="2" key="2">
    <citation type="journal article" date="2023" name="Plants (Basel)">
        <title>Annotation of the Turnera subulata (Passifloraceae) Draft Genome Reveals the S-Locus Evolved after the Divergence of Turneroideae from Passifloroideae in a Stepwise Manner.</title>
        <authorList>
            <person name="Henning P.M."/>
            <person name="Roalson E.H."/>
            <person name="Mir W."/>
            <person name="McCubbin A.G."/>
            <person name="Shore J.S."/>
        </authorList>
    </citation>
    <scope>NUCLEOTIDE SEQUENCE</scope>
    <source>
        <strain evidence="2">F60SS</strain>
    </source>
</reference>
<evidence type="ECO:0000256" key="1">
    <source>
        <dbReference type="SAM" id="Phobius"/>
    </source>
</evidence>
<accession>A0A9Q0G0E9</accession>
<gene>
    <name evidence="2" type="ORF">Tsubulata_030570</name>
</gene>
<reference evidence="2" key="1">
    <citation type="submission" date="2022-02" db="EMBL/GenBank/DDBJ databases">
        <authorList>
            <person name="Henning P.M."/>
            <person name="McCubbin A.G."/>
            <person name="Shore J.S."/>
        </authorList>
    </citation>
    <scope>NUCLEOTIDE SEQUENCE</scope>
    <source>
        <strain evidence="2">F60SS</strain>
        <tissue evidence="2">Leaves</tissue>
    </source>
</reference>
<organism evidence="2 3">
    <name type="scientific">Turnera subulata</name>
    <dbReference type="NCBI Taxonomy" id="218843"/>
    <lineage>
        <taxon>Eukaryota</taxon>
        <taxon>Viridiplantae</taxon>
        <taxon>Streptophyta</taxon>
        <taxon>Embryophyta</taxon>
        <taxon>Tracheophyta</taxon>
        <taxon>Spermatophyta</taxon>
        <taxon>Magnoliopsida</taxon>
        <taxon>eudicotyledons</taxon>
        <taxon>Gunneridae</taxon>
        <taxon>Pentapetalae</taxon>
        <taxon>rosids</taxon>
        <taxon>fabids</taxon>
        <taxon>Malpighiales</taxon>
        <taxon>Passifloraceae</taxon>
        <taxon>Turnera</taxon>
    </lineage>
</organism>
<keyword evidence="1" id="KW-1133">Transmembrane helix</keyword>
<protein>
    <submittedName>
        <fullName evidence="2">Uncharacterized protein</fullName>
    </submittedName>
</protein>
<evidence type="ECO:0000313" key="3">
    <source>
        <dbReference type="Proteomes" id="UP001141552"/>
    </source>
</evidence>
<comment type="caution">
    <text evidence="2">The sequence shown here is derived from an EMBL/GenBank/DDBJ whole genome shotgun (WGS) entry which is preliminary data.</text>
</comment>
<keyword evidence="1" id="KW-0812">Transmembrane</keyword>
<evidence type="ECO:0000313" key="2">
    <source>
        <dbReference type="EMBL" id="KAJ4841293.1"/>
    </source>
</evidence>
<feature type="transmembrane region" description="Helical" evidence="1">
    <location>
        <begin position="20"/>
        <end position="40"/>
    </location>
</feature>
<keyword evidence="1" id="KW-0472">Membrane</keyword>
<sequence>MLEFGIWGNVYIVFPMKRTSPVVVAAADMAVFFMAANYAAKRISGGKSKIRVLPESGGVRNEYKYRGSVFRSKKPMSETIKE</sequence>
<dbReference type="OrthoDB" id="1922322at2759"/>
<dbReference type="Proteomes" id="UP001141552">
    <property type="component" value="Unassembled WGS sequence"/>
</dbReference>